<reference evidence="3 4" key="1">
    <citation type="journal article" date="2020" name="Nature">
        <title>Six reference-quality genomes reveal evolution of bat adaptations.</title>
        <authorList>
            <person name="Jebb D."/>
            <person name="Huang Z."/>
            <person name="Pippel M."/>
            <person name="Hughes G.M."/>
            <person name="Lavrichenko K."/>
            <person name="Devanna P."/>
            <person name="Winkler S."/>
            <person name="Jermiin L.S."/>
            <person name="Skirmuntt E.C."/>
            <person name="Katzourakis A."/>
            <person name="Burkitt-Gray L."/>
            <person name="Ray D.A."/>
            <person name="Sullivan K.A.M."/>
            <person name="Roscito J.G."/>
            <person name="Kirilenko B.M."/>
            <person name="Davalos L.M."/>
            <person name="Corthals A.P."/>
            <person name="Power M.L."/>
            <person name="Jones G."/>
            <person name="Ransome R.D."/>
            <person name="Dechmann D.K.N."/>
            <person name="Locatelli A.G."/>
            <person name="Puechmaille S.J."/>
            <person name="Fedrigo O."/>
            <person name="Jarvis E.D."/>
            <person name="Hiller M."/>
            <person name="Vernes S.C."/>
            <person name="Myers E.W."/>
            <person name="Teeling E.C."/>
        </authorList>
    </citation>
    <scope>NUCLEOTIDE SEQUENCE [LARGE SCALE GENOMIC DNA]</scope>
    <source>
        <strain evidence="3">MRouAeg1</strain>
        <tissue evidence="3">Muscle</tissue>
    </source>
</reference>
<feature type="region of interest" description="Disordered" evidence="1">
    <location>
        <begin position="1"/>
        <end position="63"/>
    </location>
</feature>
<dbReference type="Pfam" id="PF03700">
    <property type="entry name" value="Sorting_nexin"/>
    <property type="match status" value="1"/>
</dbReference>
<feature type="compositionally biased region" description="Low complexity" evidence="1">
    <location>
        <begin position="29"/>
        <end position="50"/>
    </location>
</feature>
<organism evidence="3 4">
    <name type="scientific">Rousettus aegyptiacus</name>
    <name type="common">Egyptian fruit bat</name>
    <name type="synonym">Pteropus aegyptiacus</name>
    <dbReference type="NCBI Taxonomy" id="9407"/>
    <lineage>
        <taxon>Eukaryota</taxon>
        <taxon>Metazoa</taxon>
        <taxon>Chordata</taxon>
        <taxon>Craniata</taxon>
        <taxon>Vertebrata</taxon>
        <taxon>Euteleostomi</taxon>
        <taxon>Mammalia</taxon>
        <taxon>Eutheria</taxon>
        <taxon>Laurasiatheria</taxon>
        <taxon>Chiroptera</taxon>
        <taxon>Yinpterochiroptera</taxon>
        <taxon>Pteropodoidea</taxon>
        <taxon>Pteropodidae</taxon>
        <taxon>Rousettinae</taxon>
        <taxon>Rousettus</taxon>
    </lineage>
</organism>
<comment type="caution">
    <text evidence="3">The sequence shown here is derived from an EMBL/GenBank/DDBJ whole genome shotgun (WGS) entry which is preliminary data.</text>
</comment>
<keyword evidence="4" id="KW-1185">Reference proteome</keyword>
<feature type="domain" description="Sorting nexin N-terminal" evidence="2">
    <location>
        <begin position="2"/>
        <end position="75"/>
    </location>
</feature>
<dbReference type="GO" id="GO:0006886">
    <property type="term" value="P:intracellular protein transport"/>
    <property type="evidence" value="ECO:0007669"/>
    <property type="project" value="InterPro"/>
</dbReference>
<evidence type="ECO:0000313" key="3">
    <source>
        <dbReference type="EMBL" id="KAF6442373.1"/>
    </source>
</evidence>
<dbReference type="Proteomes" id="UP000593571">
    <property type="component" value="Unassembled WGS sequence"/>
</dbReference>
<evidence type="ECO:0000256" key="1">
    <source>
        <dbReference type="SAM" id="MobiDB-lite"/>
    </source>
</evidence>
<proteinExistence type="predicted"/>
<dbReference type="EMBL" id="JACASE010000008">
    <property type="protein sequence ID" value="KAF6442373.1"/>
    <property type="molecule type" value="Genomic_DNA"/>
</dbReference>
<gene>
    <name evidence="3" type="ORF">HJG63_018209</name>
</gene>
<protein>
    <submittedName>
        <fullName evidence="3">Sorting nexin 2</fullName>
    </submittedName>
</protein>
<evidence type="ECO:0000259" key="2">
    <source>
        <dbReference type="Pfam" id="PF03700"/>
    </source>
</evidence>
<accession>A0A7J8F3Y0</accession>
<name>A0A7J8F3Y0_ROUAE</name>
<dbReference type="AlphaFoldDB" id="A0A7J8F3Y0"/>
<evidence type="ECO:0000313" key="4">
    <source>
        <dbReference type="Proteomes" id="UP000593571"/>
    </source>
</evidence>
<dbReference type="InterPro" id="IPR005329">
    <property type="entry name" value="Sorting_nexin_N"/>
</dbReference>
<sequence>MAAEREPPPLADGKPTDFDEQEDGEDLFTSTVSTLESSPSSPEPTSLLTEDVSTNSNGPKPAEVVLDDDREDLFAGNCNYIFLIANCNIYPVRTYSVK</sequence>